<dbReference type="RefSeq" id="WP_146600183.1">
    <property type="nucleotide sequence ID" value="NZ_SJPY01000004.1"/>
</dbReference>
<sequence>MQRFQTVIDFIRPVIFLTTAMVVQMFFSVNVNAVSSETPNVIILFIDDMGYDDIHPFGDTHDATPNLDRMVFEDTSNPSKPSSLTSQPPKLRAFVPL</sequence>
<feature type="transmembrane region" description="Helical" evidence="2">
    <location>
        <begin position="7"/>
        <end position="27"/>
    </location>
</feature>
<dbReference type="InterPro" id="IPR017850">
    <property type="entry name" value="Alkaline_phosphatase_core_sf"/>
</dbReference>
<dbReference type="OrthoDB" id="9803751at2"/>
<gene>
    <name evidence="3" type="primary">atsA_25</name>
    <name evidence="3" type="ORF">Q31b_27900</name>
</gene>
<evidence type="ECO:0000256" key="1">
    <source>
        <dbReference type="SAM" id="MobiDB-lite"/>
    </source>
</evidence>
<evidence type="ECO:0000313" key="4">
    <source>
        <dbReference type="Proteomes" id="UP000315471"/>
    </source>
</evidence>
<feature type="region of interest" description="Disordered" evidence="1">
    <location>
        <begin position="70"/>
        <end position="89"/>
    </location>
</feature>
<keyword evidence="2" id="KW-0812">Transmembrane</keyword>
<keyword evidence="2" id="KW-1133">Transmembrane helix</keyword>
<dbReference type="GO" id="GO:0004065">
    <property type="term" value="F:arylsulfatase activity"/>
    <property type="evidence" value="ECO:0007669"/>
    <property type="project" value="UniProtKB-EC"/>
</dbReference>
<comment type="caution">
    <text evidence="3">The sequence shown here is derived from an EMBL/GenBank/DDBJ whole genome shotgun (WGS) entry which is preliminary data.</text>
</comment>
<accession>A0A5C6E1U1</accession>
<evidence type="ECO:0000313" key="3">
    <source>
        <dbReference type="EMBL" id="TWU41346.1"/>
    </source>
</evidence>
<organism evidence="3 4">
    <name type="scientific">Novipirellula aureliae</name>
    <dbReference type="NCBI Taxonomy" id="2527966"/>
    <lineage>
        <taxon>Bacteria</taxon>
        <taxon>Pseudomonadati</taxon>
        <taxon>Planctomycetota</taxon>
        <taxon>Planctomycetia</taxon>
        <taxon>Pirellulales</taxon>
        <taxon>Pirellulaceae</taxon>
        <taxon>Novipirellula</taxon>
    </lineage>
</organism>
<keyword evidence="4" id="KW-1185">Reference proteome</keyword>
<keyword evidence="3" id="KW-0378">Hydrolase</keyword>
<dbReference type="Gene3D" id="3.40.720.10">
    <property type="entry name" value="Alkaline Phosphatase, subunit A"/>
    <property type="match status" value="1"/>
</dbReference>
<feature type="compositionally biased region" description="Polar residues" evidence="1">
    <location>
        <begin position="74"/>
        <end position="88"/>
    </location>
</feature>
<reference evidence="3 4" key="1">
    <citation type="submission" date="2019-02" db="EMBL/GenBank/DDBJ databases">
        <title>Deep-cultivation of Planctomycetes and their phenomic and genomic characterization uncovers novel biology.</title>
        <authorList>
            <person name="Wiegand S."/>
            <person name="Jogler M."/>
            <person name="Boedeker C."/>
            <person name="Pinto D."/>
            <person name="Vollmers J."/>
            <person name="Rivas-Marin E."/>
            <person name="Kohn T."/>
            <person name="Peeters S.H."/>
            <person name="Heuer A."/>
            <person name="Rast P."/>
            <person name="Oberbeckmann S."/>
            <person name="Bunk B."/>
            <person name="Jeske O."/>
            <person name="Meyerdierks A."/>
            <person name="Storesund J.E."/>
            <person name="Kallscheuer N."/>
            <person name="Luecker S."/>
            <person name="Lage O.M."/>
            <person name="Pohl T."/>
            <person name="Merkel B.J."/>
            <person name="Hornburger P."/>
            <person name="Mueller R.-W."/>
            <person name="Bruemmer F."/>
            <person name="Labrenz M."/>
            <person name="Spormann A.M."/>
            <person name="Op Den Camp H."/>
            <person name="Overmann J."/>
            <person name="Amann R."/>
            <person name="Jetten M.S.M."/>
            <person name="Mascher T."/>
            <person name="Medema M.H."/>
            <person name="Devos D.P."/>
            <person name="Kaster A.-K."/>
            <person name="Ovreas L."/>
            <person name="Rohde M."/>
            <person name="Galperin M.Y."/>
            <person name="Jogler C."/>
        </authorList>
    </citation>
    <scope>NUCLEOTIDE SEQUENCE [LARGE SCALE GENOMIC DNA]</scope>
    <source>
        <strain evidence="3 4">Q31b</strain>
    </source>
</reference>
<dbReference type="SUPFAM" id="SSF53649">
    <property type="entry name" value="Alkaline phosphatase-like"/>
    <property type="match status" value="1"/>
</dbReference>
<proteinExistence type="predicted"/>
<dbReference type="Proteomes" id="UP000315471">
    <property type="component" value="Unassembled WGS sequence"/>
</dbReference>
<dbReference type="AlphaFoldDB" id="A0A5C6E1U1"/>
<protein>
    <submittedName>
        <fullName evidence="3">Arylsulfatase</fullName>
        <ecNumber evidence="3">3.1.6.1</ecNumber>
    </submittedName>
</protein>
<name>A0A5C6E1U1_9BACT</name>
<keyword evidence="2" id="KW-0472">Membrane</keyword>
<dbReference type="EC" id="3.1.6.1" evidence="3"/>
<evidence type="ECO:0000256" key="2">
    <source>
        <dbReference type="SAM" id="Phobius"/>
    </source>
</evidence>
<dbReference type="EMBL" id="SJPY01000004">
    <property type="protein sequence ID" value="TWU41346.1"/>
    <property type="molecule type" value="Genomic_DNA"/>
</dbReference>